<keyword evidence="2" id="KW-1185">Reference proteome</keyword>
<evidence type="ECO:0000313" key="2">
    <source>
        <dbReference type="Proteomes" id="UP000187941"/>
    </source>
</evidence>
<dbReference type="STRING" id="1178516.AWR27_08155"/>
<gene>
    <name evidence="1" type="ORF">AWR27_08155</name>
</gene>
<evidence type="ECO:0000313" key="1">
    <source>
        <dbReference type="EMBL" id="AQG79298.1"/>
    </source>
</evidence>
<name>A0A1P9WVD8_9BACT</name>
<dbReference type="RefSeq" id="WP_077130736.1">
    <property type="nucleotide sequence ID" value="NZ_CP014263.1"/>
</dbReference>
<reference evidence="1 2" key="1">
    <citation type="submission" date="2016-01" db="EMBL/GenBank/DDBJ databases">
        <authorList>
            <person name="Oliw E.H."/>
        </authorList>
    </citation>
    <scope>NUCLEOTIDE SEQUENCE [LARGE SCALE GENOMIC DNA]</scope>
    <source>
        <strain evidence="1 2">DY10</strain>
    </source>
</reference>
<organism evidence="1 2">
    <name type="scientific">Spirosoma montaniterrae</name>
    <dbReference type="NCBI Taxonomy" id="1178516"/>
    <lineage>
        <taxon>Bacteria</taxon>
        <taxon>Pseudomonadati</taxon>
        <taxon>Bacteroidota</taxon>
        <taxon>Cytophagia</taxon>
        <taxon>Cytophagales</taxon>
        <taxon>Cytophagaceae</taxon>
        <taxon>Spirosoma</taxon>
    </lineage>
</organism>
<proteinExistence type="predicted"/>
<dbReference type="AlphaFoldDB" id="A0A1P9WVD8"/>
<dbReference type="KEGG" id="smon:AWR27_08155"/>
<dbReference type="EMBL" id="CP014263">
    <property type="protein sequence ID" value="AQG79298.1"/>
    <property type="molecule type" value="Genomic_DNA"/>
</dbReference>
<protein>
    <submittedName>
        <fullName evidence="1">Uncharacterized protein</fullName>
    </submittedName>
</protein>
<sequence length="210" mass="22972">MTFQGRNGWLLPILVLLNLSCHRAIQPLSKTPKQAEKQPVLSNDWANKRRQGIDFVAVGSSPAKTGALAWQLDIDFAKQIQFQASDGYELLVPVPKPKPSSRGMGVLLDAQAEPVLASASRRKNVSQRSSTGKRKLVVSIEPTTYRDPLTKRDYAYTVRVEANARQYVGAGRFCTPATGSTASGHSKRFAGNAFAPNNSATKCCPRWNLT</sequence>
<dbReference type="Proteomes" id="UP000187941">
    <property type="component" value="Chromosome"/>
</dbReference>
<accession>A0A1P9WVD8</accession>